<dbReference type="GO" id="GO:0048472">
    <property type="term" value="F:threonine-phosphate decarboxylase activity"/>
    <property type="evidence" value="ECO:0007669"/>
    <property type="project" value="InterPro"/>
</dbReference>
<dbReference type="HAMAP" id="MF_00024">
    <property type="entry name" value="CobD_CbiB"/>
    <property type="match status" value="1"/>
</dbReference>
<dbReference type="PANTHER" id="PTHR34308:SF1">
    <property type="entry name" value="COBALAMIN BIOSYNTHESIS PROTEIN CBIB"/>
    <property type="match status" value="1"/>
</dbReference>
<comment type="subcellular location">
    <subcellularLocation>
        <location evidence="1 9">Cell membrane</location>
        <topology evidence="1 9">Multi-pass membrane protein</topology>
    </subcellularLocation>
</comment>
<feature type="transmembrane region" description="Helical" evidence="9">
    <location>
        <begin position="50"/>
        <end position="74"/>
    </location>
</feature>
<evidence type="ECO:0000256" key="5">
    <source>
        <dbReference type="ARBA" id="ARBA00022573"/>
    </source>
</evidence>
<evidence type="ECO:0000256" key="7">
    <source>
        <dbReference type="ARBA" id="ARBA00022989"/>
    </source>
</evidence>
<evidence type="ECO:0000313" key="11">
    <source>
        <dbReference type="Proteomes" id="UP000184603"/>
    </source>
</evidence>
<evidence type="ECO:0000256" key="2">
    <source>
        <dbReference type="ARBA" id="ARBA00004953"/>
    </source>
</evidence>
<feature type="transmembrane region" description="Helical" evidence="9">
    <location>
        <begin position="159"/>
        <end position="187"/>
    </location>
</feature>
<evidence type="ECO:0000256" key="4">
    <source>
        <dbReference type="ARBA" id="ARBA00022475"/>
    </source>
</evidence>
<dbReference type="RefSeq" id="WP_073614736.1">
    <property type="nucleotide sequence ID" value="NZ_FRFE01000017.1"/>
</dbReference>
<dbReference type="STRING" id="1121416.SAMN02745220_03264"/>
<dbReference type="EMBL" id="FRFE01000017">
    <property type="protein sequence ID" value="SHO50120.1"/>
    <property type="molecule type" value="Genomic_DNA"/>
</dbReference>
<proteinExistence type="inferred from homology"/>
<evidence type="ECO:0000256" key="1">
    <source>
        <dbReference type="ARBA" id="ARBA00004651"/>
    </source>
</evidence>
<reference evidence="10 11" key="1">
    <citation type="submission" date="2016-12" db="EMBL/GenBank/DDBJ databases">
        <authorList>
            <person name="Song W.-J."/>
            <person name="Kurnit D.M."/>
        </authorList>
    </citation>
    <scope>NUCLEOTIDE SEQUENCE [LARGE SCALE GENOMIC DNA]</scope>
    <source>
        <strain evidence="10 11">DSM 18488</strain>
    </source>
</reference>
<dbReference type="Pfam" id="PF03186">
    <property type="entry name" value="CobD_Cbib"/>
    <property type="match status" value="1"/>
</dbReference>
<dbReference type="OrthoDB" id="9811967at2"/>
<feature type="transmembrane region" description="Helical" evidence="9">
    <location>
        <begin position="309"/>
        <end position="328"/>
    </location>
</feature>
<dbReference type="GO" id="GO:0005886">
    <property type="term" value="C:plasma membrane"/>
    <property type="evidence" value="ECO:0007669"/>
    <property type="project" value="UniProtKB-SubCell"/>
</dbReference>
<dbReference type="GO" id="GO:0015420">
    <property type="term" value="F:ABC-type vitamin B12 transporter activity"/>
    <property type="evidence" value="ECO:0007669"/>
    <property type="project" value="UniProtKB-UniRule"/>
</dbReference>
<keyword evidence="7 9" id="KW-1133">Transmembrane helix</keyword>
<accession>A0A1M7YBV6</accession>
<feature type="transmembrane region" description="Helical" evidence="9">
    <location>
        <begin position="217"/>
        <end position="237"/>
    </location>
</feature>
<dbReference type="NCBIfam" id="TIGR00380">
    <property type="entry name" value="cobal_cbiB"/>
    <property type="match status" value="1"/>
</dbReference>
<comment type="function">
    <text evidence="9">Converts cobyric acid to cobinamide by the addition of aminopropanol on the F carboxylic group.</text>
</comment>
<evidence type="ECO:0000256" key="3">
    <source>
        <dbReference type="ARBA" id="ARBA00006263"/>
    </source>
</evidence>
<dbReference type="AlphaFoldDB" id="A0A1M7YBV6"/>
<organism evidence="10 11">
    <name type="scientific">Desulfopila aestuarii DSM 18488</name>
    <dbReference type="NCBI Taxonomy" id="1121416"/>
    <lineage>
        <taxon>Bacteria</taxon>
        <taxon>Pseudomonadati</taxon>
        <taxon>Thermodesulfobacteriota</taxon>
        <taxon>Desulfobulbia</taxon>
        <taxon>Desulfobulbales</taxon>
        <taxon>Desulfocapsaceae</taxon>
        <taxon>Desulfopila</taxon>
    </lineage>
</organism>
<name>A0A1M7YBV6_9BACT</name>
<protein>
    <recommendedName>
        <fullName evidence="9">Cobalamin biosynthesis protein CobD</fullName>
    </recommendedName>
</protein>
<comment type="pathway">
    <text evidence="2 9">Cofactor biosynthesis; adenosylcobalamin biosynthesis.</text>
</comment>
<keyword evidence="6 9" id="KW-0812">Transmembrane</keyword>
<dbReference type="GO" id="GO:0009236">
    <property type="term" value="P:cobalamin biosynthetic process"/>
    <property type="evidence" value="ECO:0007669"/>
    <property type="project" value="UniProtKB-UniRule"/>
</dbReference>
<evidence type="ECO:0000256" key="9">
    <source>
        <dbReference type="HAMAP-Rule" id="MF_00024"/>
    </source>
</evidence>
<keyword evidence="11" id="KW-1185">Reference proteome</keyword>
<evidence type="ECO:0000256" key="8">
    <source>
        <dbReference type="ARBA" id="ARBA00023136"/>
    </source>
</evidence>
<comment type="caution">
    <text evidence="9">Lacks conserved residue(s) required for the propagation of feature annotation.</text>
</comment>
<keyword evidence="8 9" id="KW-0472">Membrane</keyword>
<dbReference type="Proteomes" id="UP000184603">
    <property type="component" value="Unassembled WGS sequence"/>
</dbReference>
<keyword evidence="5 9" id="KW-0169">Cobalamin biosynthesis</keyword>
<gene>
    <name evidence="9" type="primary">cobD</name>
    <name evidence="10" type="ORF">SAMN02745220_03264</name>
</gene>
<dbReference type="PANTHER" id="PTHR34308">
    <property type="entry name" value="COBALAMIN BIOSYNTHESIS PROTEIN CBIB"/>
    <property type="match status" value="1"/>
</dbReference>
<comment type="similarity">
    <text evidence="3 9">Belongs to the CobD/CbiB family.</text>
</comment>
<sequence>MIITLQFLAALCLDLLIGDPKSIPHPVQGIGWLCATYEDRARKVFVSPGLAGVVSTLLVLGSTLLVLGIVLMLLHKISPVLESLVAVVLLSSSIACRGLYDHSIRVYQVLISGEGIDAARREVAKIVGRDTAELDKHGVCRACVETVAENLVDGITAPLFFAFLASLIPGGELLSQISLALLGAYFYKAINTMDSMYGYKNDRYLHFGRTAALVDDLVNFLPARLSGLALVAAAWMLRMDAARGLKIFLRDRHNHASPNSGHPEAAVAGILGVQLGGNSSYFGSIVKKPTMGEALRTLVPADIVLVNKLMFTASALFGLLLLASRLMIIGG</sequence>
<evidence type="ECO:0000256" key="6">
    <source>
        <dbReference type="ARBA" id="ARBA00022692"/>
    </source>
</evidence>
<dbReference type="UniPathway" id="UPA00148"/>
<dbReference type="InterPro" id="IPR004485">
    <property type="entry name" value="Cobalamin_biosynth_CobD/CbiB"/>
</dbReference>
<evidence type="ECO:0000313" key="10">
    <source>
        <dbReference type="EMBL" id="SHO50120.1"/>
    </source>
</evidence>
<keyword evidence="4 9" id="KW-1003">Cell membrane</keyword>